<keyword evidence="4" id="KW-0067">ATP-binding</keyword>
<dbReference type="GO" id="GO:0005524">
    <property type="term" value="F:ATP binding"/>
    <property type="evidence" value="ECO:0007669"/>
    <property type="project" value="UniProtKB-KW"/>
</dbReference>
<feature type="domain" description="Methionyl/Valyl/Leucyl/Isoleucyl-tRNA synthetase anticodon-binding" evidence="9">
    <location>
        <begin position="4"/>
        <end position="105"/>
    </location>
</feature>
<gene>
    <name evidence="10" type="ORF">S01H1_85113</name>
</gene>
<evidence type="ECO:0000256" key="2">
    <source>
        <dbReference type="ARBA" id="ARBA00022598"/>
    </source>
</evidence>
<dbReference type="InterPro" id="IPR013155">
    <property type="entry name" value="M/V/L/I-tRNA-synth_anticd-bd"/>
</dbReference>
<evidence type="ECO:0000256" key="1">
    <source>
        <dbReference type="ARBA" id="ARBA00013169"/>
    </source>
</evidence>
<organism evidence="10">
    <name type="scientific">marine sediment metagenome</name>
    <dbReference type="NCBI Taxonomy" id="412755"/>
    <lineage>
        <taxon>unclassified sequences</taxon>
        <taxon>metagenomes</taxon>
        <taxon>ecological metagenomes</taxon>
    </lineage>
</organism>
<keyword evidence="3" id="KW-0547">Nucleotide-binding</keyword>
<keyword evidence="2" id="KW-0436">Ligase</keyword>
<evidence type="ECO:0000256" key="5">
    <source>
        <dbReference type="ARBA" id="ARBA00022917"/>
    </source>
</evidence>
<evidence type="ECO:0000259" key="9">
    <source>
        <dbReference type="Pfam" id="PF08264"/>
    </source>
</evidence>
<reference evidence="10" key="1">
    <citation type="journal article" date="2014" name="Front. Microbiol.">
        <title>High frequency of phylogenetically diverse reductive dehalogenase-homologous genes in deep subseafloor sedimentary metagenomes.</title>
        <authorList>
            <person name="Kawai M."/>
            <person name="Futagami T."/>
            <person name="Toyoda A."/>
            <person name="Takaki Y."/>
            <person name="Nishi S."/>
            <person name="Hori S."/>
            <person name="Arai W."/>
            <person name="Tsubouchi T."/>
            <person name="Morono Y."/>
            <person name="Uchiyama I."/>
            <person name="Ito T."/>
            <person name="Fujiyama A."/>
            <person name="Inagaki F."/>
            <person name="Takami H."/>
        </authorList>
    </citation>
    <scope>NUCLEOTIDE SEQUENCE</scope>
    <source>
        <strain evidence="10">Expedition CK06-06</strain>
    </source>
</reference>
<comment type="caution">
    <text evidence="10">The sequence shown here is derived from an EMBL/GenBank/DDBJ whole genome shotgun (WGS) entry which is preliminary data.</text>
</comment>
<dbReference type="InterPro" id="IPR033705">
    <property type="entry name" value="Anticodon_Ia_Val"/>
</dbReference>
<evidence type="ECO:0000256" key="4">
    <source>
        <dbReference type="ARBA" id="ARBA00022840"/>
    </source>
</evidence>
<dbReference type="EC" id="6.1.1.9" evidence="1"/>
<dbReference type="Gene3D" id="1.10.730.10">
    <property type="entry name" value="Isoleucyl-tRNA Synthetase, Domain 1"/>
    <property type="match status" value="1"/>
</dbReference>
<dbReference type="GO" id="GO:0006438">
    <property type="term" value="P:valyl-tRNA aminoacylation"/>
    <property type="evidence" value="ECO:0007669"/>
    <property type="project" value="InterPro"/>
</dbReference>
<dbReference type="InterPro" id="IPR002303">
    <property type="entry name" value="Valyl-tRNA_ligase"/>
</dbReference>
<evidence type="ECO:0000256" key="8">
    <source>
        <dbReference type="ARBA" id="ARBA00047552"/>
    </source>
</evidence>
<dbReference type="InterPro" id="IPR009080">
    <property type="entry name" value="tRNAsynth_Ia_anticodon-bd"/>
</dbReference>
<dbReference type="PANTHER" id="PTHR11946">
    <property type="entry name" value="VALYL-TRNA SYNTHETASES"/>
    <property type="match status" value="1"/>
</dbReference>
<dbReference type="Pfam" id="PF08264">
    <property type="entry name" value="Anticodon_1"/>
    <property type="match status" value="1"/>
</dbReference>
<name>X0XVU1_9ZZZZ</name>
<dbReference type="CDD" id="cd07962">
    <property type="entry name" value="Anticodon_Ia_Val"/>
    <property type="match status" value="1"/>
</dbReference>
<evidence type="ECO:0000256" key="7">
    <source>
        <dbReference type="ARBA" id="ARBA00029936"/>
    </source>
</evidence>
<dbReference type="GO" id="GO:0005829">
    <property type="term" value="C:cytosol"/>
    <property type="evidence" value="ECO:0007669"/>
    <property type="project" value="TreeGrafter"/>
</dbReference>
<dbReference type="SUPFAM" id="SSF47323">
    <property type="entry name" value="Anticodon-binding domain of a subclass of class I aminoacyl-tRNA synthetases"/>
    <property type="match status" value="1"/>
</dbReference>
<keyword evidence="5" id="KW-0648">Protein biosynthesis</keyword>
<feature type="non-terminal residue" evidence="10">
    <location>
        <position position="1"/>
    </location>
</feature>
<proteinExistence type="predicted"/>
<accession>X0XVU1</accession>
<evidence type="ECO:0000256" key="3">
    <source>
        <dbReference type="ARBA" id="ARBA00022741"/>
    </source>
</evidence>
<protein>
    <recommendedName>
        <fullName evidence="1">valine--tRNA ligase</fullName>
        <ecNumber evidence="1">6.1.1.9</ecNumber>
    </recommendedName>
    <alternativeName>
        <fullName evidence="7">Valyl-tRNA synthetase</fullName>
    </alternativeName>
</protein>
<evidence type="ECO:0000256" key="6">
    <source>
        <dbReference type="ARBA" id="ARBA00023146"/>
    </source>
</evidence>
<keyword evidence="6" id="KW-0030">Aminoacyl-tRNA synthetase</keyword>
<comment type="catalytic activity">
    <reaction evidence="8">
        <text>tRNA(Val) + L-valine + ATP = L-valyl-tRNA(Val) + AMP + diphosphate</text>
        <dbReference type="Rhea" id="RHEA:10704"/>
        <dbReference type="Rhea" id="RHEA-COMP:9672"/>
        <dbReference type="Rhea" id="RHEA-COMP:9708"/>
        <dbReference type="ChEBI" id="CHEBI:30616"/>
        <dbReference type="ChEBI" id="CHEBI:33019"/>
        <dbReference type="ChEBI" id="CHEBI:57762"/>
        <dbReference type="ChEBI" id="CHEBI:78442"/>
        <dbReference type="ChEBI" id="CHEBI:78537"/>
        <dbReference type="ChEBI" id="CHEBI:456215"/>
        <dbReference type="EC" id="6.1.1.9"/>
    </reaction>
</comment>
<evidence type="ECO:0000313" key="10">
    <source>
        <dbReference type="EMBL" id="GAG47465.1"/>
    </source>
</evidence>
<dbReference type="PANTHER" id="PTHR11946:SF93">
    <property type="entry name" value="VALINE--TRNA LIGASE, CHLOROPLASTIC_MITOCHONDRIAL 2"/>
    <property type="match status" value="1"/>
</dbReference>
<sequence length="106" mass="12459">PGNNISFYEAADKIYHFIWHEFCDWYLELVKPELKTRNNTSYAVLIDMLDRILKLLHPFMPFVTEEIWQKLPGSGESLVTAEFPAEEDAWCNKDAEKVLNQLQKLI</sequence>
<dbReference type="AlphaFoldDB" id="X0XVU1"/>
<feature type="non-terminal residue" evidence="10">
    <location>
        <position position="106"/>
    </location>
</feature>
<dbReference type="EMBL" id="BARS01058326">
    <property type="protein sequence ID" value="GAG47465.1"/>
    <property type="molecule type" value="Genomic_DNA"/>
</dbReference>
<dbReference type="GO" id="GO:0004832">
    <property type="term" value="F:valine-tRNA ligase activity"/>
    <property type="evidence" value="ECO:0007669"/>
    <property type="project" value="UniProtKB-EC"/>
</dbReference>